<reference evidence="2" key="1">
    <citation type="submission" date="2022-06" db="EMBL/GenBank/DDBJ databases">
        <title>Uncovering the hologenomic basis of an extraordinary plant invasion.</title>
        <authorList>
            <person name="Bieker V.C."/>
            <person name="Martin M.D."/>
            <person name="Gilbert T."/>
            <person name="Hodgins K."/>
            <person name="Battlay P."/>
            <person name="Petersen B."/>
            <person name="Wilson J."/>
        </authorList>
    </citation>
    <scope>NUCLEOTIDE SEQUENCE</scope>
    <source>
        <strain evidence="2">AA19_3_7</strain>
        <tissue evidence="2">Leaf</tissue>
    </source>
</reference>
<dbReference type="PROSITE" id="PS00061">
    <property type="entry name" value="ADH_SHORT"/>
    <property type="match status" value="1"/>
</dbReference>
<evidence type="ECO:0000256" key="1">
    <source>
        <dbReference type="ARBA" id="ARBA00006484"/>
    </source>
</evidence>
<proteinExistence type="inferred from homology"/>
<name>A0AAD5GKZ6_AMBAR</name>
<dbReference type="EMBL" id="JAMZMK010006894">
    <property type="protein sequence ID" value="KAI7746815.1"/>
    <property type="molecule type" value="Genomic_DNA"/>
</dbReference>
<dbReference type="GO" id="GO:0016616">
    <property type="term" value="F:oxidoreductase activity, acting on the CH-OH group of donors, NAD or NADP as acceptor"/>
    <property type="evidence" value="ECO:0007669"/>
    <property type="project" value="UniProtKB-ARBA"/>
</dbReference>
<dbReference type="SUPFAM" id="SSF51735">
    <property type="entry name" value="NAD(P)-binding Rossmann-fold domains"/>
    <property type="match status" value="1"/>
</dbReference>
<dbReference type="Pfam" id="PF13561">
    <property type="entry name" value="adh_short_C2"/>
    <property type="match status" value="1"/>
</dbReference>
<gene>
    <name evidence="2" type="ORF">M8C21_007722</name>
</gene>
<dbReference type="NCBIfam" id="NF005559">
    <property type="entry name" value="PRK07231.1"/>
    <property type="match status" value="1"/>
</dbReference>
<sequence length="256" mass="27467">MEKGRKMGRRFEGKVAIITASTQGIGFSIAQRLGLEGASLVISSRRQRNVDEAVKKLKAQGIEVLGLVCHVSNAQQRKDLIEQTVQKYGKIDVVVSNAAANPSVDAILDTQESTLDKLWEINVKTSILLLQDVSRHLTKGSSIVFISSIGAYQPPPAMAMYGVTKTALLGLTKALATEMAPHTRVNCVAPGTVPTHFASFITDNDTIRNSIIEKTPLKRLGTPEDMAAATVFLASDEASYITGETIVVAGGMTSRL</sequence>
<dbReference type="InterPro" id="IPR036291">
    <property type="entry name" value="NAD(P)-bd_dom_sf"/>
</dbReference>
<evidence type="ECO:0000313" key="2">
    <source>
        <dbReference type="EMBL" id="KAI7746815.1"/>
    </source>
</evidence>
<dbReference type="PANTHER" id="PTHR43943:SF12">
    <property type="entry name" value="GLUCOSE_RIBITOL DEHYDROGENASE-RELATED"/>
    <property type="match status" value="1"/>
</dbReference>
<keyword evidence="3" id="KW-1185">Reference proteome</keyword>
<dbReference type="Gene3D" id="3.40.50.720">
    <property type="entry name" value="NAD(P)-binding Rossmann-like Domain"/>
    <property type="match status" value="1"/>
</dbReference>
<dbReference type="PRINTS" id="PR00081">
    <property type="entry name" value="GDHRDH"/>
</dbReference>
<dbReference type="PRINTS" id="PR00080">
    <property type="entry name" value="SDRFAMILY"/>
</dbReference>
<dbReference type="InterPro" id="IPR020904">
    <property type="entry name" value="Sc_DH/Rdtase_CS"/>
</dbReference>
<dbReference type="FunFam" id="3.40.50.720:FF:000084">
    <property type="entry name" value="Short-chain dehydrogenase reductase"/>
    <property type="match status" value="1"/>
</dbReference>
<dbReference type="AlphaFoldDB" id="A0AAD5GKZ6"/>
<organism evidence="2 3">
    <name type="scientific">Ambrosia artemisiifolia</name>
    <name type="common">Common ragweed</name>
    <dbReference type="NCBI Taxonomy" id="4212"/>
    <lineage>
        <taxon>Eukaryota</taxon>
        <taxon>Viridiplantae</taxon>
        <taxon>Streptophyta</taxon>
        <taxon>Embryophyta</taxon>
        <taxon>Tracheophyta</taxon>
        <taxon>Spermatophyta</taxon>
        <taxon>Magnoliopsida</taxon>
        <taxon>eudicotyledons</taxon>
        <taxon>Gunneridae</taxon>
        <taxon>Pentapetalae</taxon>
        <taxon>asterids</taxon>
        <taxon>campanulids</taxon>
        <taxon>Asterales</taxon>
        <taxon>Asteraceae</taxon>
        <taxon>Asteroideae</taxon>
        <taxon>Heliantheae alliance</taxon>
        <taxon>Heliantheae</taxon>
        <taxon>Ambrosia</taxon>
    </lineage>
</organism>
<evidence type="ECO:0000313" key="3">
    <source>
        <dbReference type="Proteomes" id="UP001206925"/>
    </source>
</evidence>
<evidence type="ECO:0008006" key="4">
    <source>
        <dbReference type="Google" id="ProtNLM"/>
    </source>
</evidence>
<dbReference type="Proteomes" id="UP001206925">
    <property type="component" value="Unassembled WGS sequence"/>
</dbReference>
<dbReference type="InterPro" id="IPR002347">
    <property type="entry name" value="SDR_fam"/>
</dbReference>
<protein>
    <recommendedName>
        <fullName evidence="4">Tropinone reductase-like 3</fullName>
    </recommendedName>
</protein>
<comment type="similarity">
    <text evidence="1">Belongs to the short-chain dehydrogenases/reductases (SDR) family.</text>
</comment>
<accession>A0AAD5GKZ6</accession>
<comment type="caution">
    <text evidence="2">The sequence shown here is derived from an EMBL/GenBank/DDBJ whole genome shotgun (WGS) entry which is preliminary data.</text>
</comment>
<dbReference type="PANTHER" id="PTHR43943">
    <property type="entry name" value="DEHYDROGENASE/REDUCTASE (SDR FAMILY) MEMBER 4"/>
    <property type="match status" value="1"/>
</dbReference>